<accession>A0A2G4YRY2</accession>
<name>A0A2G4YRY2_9PROT</name>
<organism evidence="1 2">
    <name type="scientific">Paremcibacter congregatus</name>
    <dbReference type="NCBI Taxonomy" id="2043170"/>
    <lineage>
        <taxon>Bacteria</taxon>
        <taxon>Pseudomonadati</taxon>
        <taxon>Pseudomonadota</taxon>
        <taxon>Alphaproteobacteria</taxon>
        <taxon>Emcibacterales</taxon>
        <taxon>Emcibacteraceae</taxon>
        <taxon>Paremcibacter</taxon>
    </lineage>
</organism>
<dbReference type="Gene3D" id="1.10.10.1190">
    <property type="entry name" value="Antirestriction protein ArdA, domain 3"/>
    <property type="match status" value="1"/>
</dbReference>
<dbReference type="RefSeq" id="WP_099472347.1">
    <property type="nucleotide sequence ID" value="NZ_CP041025.1"/>
</dbReference>
<keyword evidence="2" id="KW-1185">Reference proteome</keyword>
<evidence type="ECO:0000313" key="2">
    <source>
        <dbReference type="Proteomes" id="UP000229730"/>
    </source>
</evidence>
<dbReference type="Proteomes" id="UP000229730">
    <property type="component" value="Unassembled WGS sequence"/>
</dbReference>
<protein>
    <submittedName>
        <fullName evidence="1">Uncharacterized protein</fullName>
    </submittedName>
</protein>
<sequence length="73" mass="8274">MGDILDRLDELSLFEGDAESYVLEFVEDRGLLDGLPENLQPYFDTEAFARDMLLGGDIEEVAIMGRRFVVWGC</sequence>
<gene>
    <name evidence="1" type="ORF">CRD36_08550</name>
</gene>
<reference evidence="1 2" key="1">
    <citation type="submission" date="2017-10" db="EMBL/GenBank/DDBJ databases">
        <title>Frigbacter circumglobatus gen. nov. sp. nov., isolated from sediment cultured in situ.</title>
        <authorList>
            <person name="Zhao Z."/>
        </authorList>
    </citation>
    <scope>NUCLEOTIDE SEQUENCE [LARGE SCALE GENOMIC DNA]</scope>
    <source>
        <strain evidence="1 2">ZYL</strain>
    </source>
</reference>
<comment type="caution">
    <text evidence="1">The sequence shown here is derived from an EMBL/GenBank/DDBJ whole genome shotgun (WGS) entry which is preliminary data.</text>
</comment>
<dbReference type="InParanoid" id="A0A2G4YRY2"/>
<dbReference type="InterPro" id="IPR041893">
    <property type="entry name" value="ArdA_dom3"/>
</dbReference>
<dbReference type="AlphaFoldDB" id="A0A2G4YRY2"/>
<proteinExistence type="predicted"/>
<dbReference type="Pfam" id="PF07275">
    <property type="entry name" value="ArdA"/>
    <property type="match status" value="1"/>
</dbReference>
<dbReference type="OrthoDB" id="944647at2"/>
<evidence type="ECO:0000313" key="1">
    <source>
        <dbReference type="EMBL" id="PHZ85082.1"/>
    </source>
</evidence>
<dbReference type="InterPro" id="IPR009899">
    <property type="entry name" value="ArdA"/>
</dbReference>
<dbReference type="EMBL" id="PDEM01000018">
    <property type="protein sequence ID" value="PHZ85082.1"/>
    <property type="molecule type" value="Genomic_DNA"/>
</dbReference>